<sequence length="328" mass="36814">MELETLKESLFAVEPAEFEALAKEVFLFQYQHNEIYRRYADAIGCKAAAVTGLQDIPFLPIRFFKTHEVITTAFEPEVYFESSGTTGTVNSKHLVKDAALYTESFTSAFELFYGPATDFCILGLLPSYLERGHSSLVFMVDQLIRDSGHPQSGFYLQDFESLAQTLQQLEERGQKTLLIGVTYALLDFAEQFPRALQHTIVMETGGMKGRRRELIRAEVHDRLQQHFGTAAVHSEYGMTELLSQAYSKGAGIFDTPPWMRMVLREEEDPLSVITRPGRGVLNVIDLANLYSCSFIATDDLGIVHANGTFEVLGRRDNSDIRGCSLLAL</sequence>
<dbReference type="EMBL" id="JAJNEC010000005">
    <property type="protein sequence ID" value="MCD2423181.1"/>
    <property type="molecule type" value="Genomic_DNA"/>
</dbReference>
<keyword evidence="3" id="KW-1185">Reference proteome</keyword>
<evidence type="ECO:0000259" key="1">
    <source>
        <dbReference type="Pfam" id="PF04443"/>
    </source>
</evidence>
<evidence type="ECO:0000313" key="3">
    <source>
        <dbReference type="Proteomes" id="UP001199816"/>
    </source>
</evidence>
<proteinExistence type="predicted"/>
<dbReference type="Proteomes" id="UP001199816">
    <property type="component" value="Unassembled WGS sequence"/>
</dbReference>
<comment type="caution">
    <text evidence="2">The sequence shown here is derived from an EMBL/GenBank/DDBJ whole genome shotgun (WGS) entry which is preliminary data.</text>
</comment>
<gene>
    <name evidence="2" type="ORF">LQ567_10430</name>
</gene>
<name>A0ABS8PQ47_9BACT</name>
<dbReference type="InterPro" id="IPR042099">
    <property type="entry name" value="ANL_N_sf"/>
</dbReference>
<dbReference type="Pfam" id="PF04443">
    <property type="entry name" value="LuxE"/>
    <property type="match status" value="1"/>
</dbReference>
<organism evidence="2 3">
    <name type="scientific">Niabella pedocola</name>
    <dbReference type="NCBI Taxonomy" id="1752077"/>
    <lineage>
        <taxon>Bacteria</taxon>
        <taxon>Pseudomonadati</taxon>
        <taxon>Bacteroidota</taxon>
        <taxon>Chitinophagia</taxon>
        <taxon>Chitinophagales</taxon>
        <taxon>Chitinophagaceae</taxon>
        <taxon>Niabella</taxon>
    </lineage>
</organism>
<dbReference type="RefSeq" id="WP_231004446.1">
    <property type="nucleotide sequence ID" value="NZ_JAJNEC010000005.1"/>
</dbReference>
<dbReference type="GO" id="GO:0016740">
    <property type="term" value="F:transferase activity"/>
    <property type="evidence" value="ECO:0007669"/>
    <property type="project" value="UniProtKB-KW"/>
</dbReference>
<accession>A0ABS8PQ47</accession>
<feature type="domain" description="Acyl-protein synthetase LuxE" evidence="1">
    <location>
        <begin position="25"/>
        <end position="325"/>
    </location>
</feature>
<dbReference type="SUPFAM" id="SSF56801">
    <property type="entry name" value="Acetyl-CoA synthetase-like"/>
    <property type="match status" value="1"/>
</dbReference>
<protein>
    <submittedName>
        <fullName evidence="2">Acyl transferase</fullName>
    </submittedName>
</protein>
<dbReference type="Gene3D" id="3.40.50.12780">
    <property type="entry name" value="N-terminal domain of ligase-like"/>
    <property type="match status" value="1"/>
</dbReference>
<evidence type="ECO:0000313" key="2">
    <source>
        <dbReference type="EMBL" id="MCD2423181.1"/>
    </source>
</evidence>
<reference evidence="2 3" key="1">
    <citation type="submission" date="2021-11" db="EMBL/GenBank/DDBJ databases">
        <title>Genomic of Niabella pedocola.</title>
        <authorList>
            <person name="Wu T."/>
        </authorList>
    </citation>
    <scope>NUCLEOTIDE SEQUENCE [LARGE SCALE GENOMIC DNA]</scope>
    <source>
        <strain evidence="2 3">JCM 31011</strain>
    </source>
</reference>
<dbReference type="InterPro" id="IPR007534">
    <property type="entry name" value="LuxE"/>
</dbReference>
<keyword evidence="2" id="KW-0808">Transferase</keyword>